<comment type="caution">
    <text evidence="2">The sequence shown here is derived from an EMBL/GenBank/DDBJ whole genome shotgun (WGS) entry which is preliminary data.</text>
</comment>
<reference evidence="2 3" key="1">
    <citation type="submission" date="2019-04" db="EMBL/GenBank/DDBJ databases">
        <title>Genome sequence of Pelagicola litoralis CL-ES2.</title>
        <authorList>
            <person name="Cao J."/>
        </authorList>
    </citation>
    <scope>NUCLEOTIDE SEQUENCE [LARGE SCALE GENOMIC DNA]</scope>
    <source>
        <strain evidence="2 3">CL-ES2</strain>
    </source>
</reference>
<evidence type="ECO:0000313" key="3">
    <source>
        <dbReference type="Proteomes" id="UP000306575"/>
    </source>
</evidence>
<keyword evidence="1" id="KW-0472">Membrane</keyword>
<sequence>MSDPDIYQEWAHLRSQIEHEDGLVNQRLLWMLAFSGFLFASYGYTLTAEASLVAKMTDCAECIEASAEAAESIRTLRISISIAGACIGFAALLGATAANCAIVTAVSAFPTHRVHGFYANPIGAGAAHKFGFLSGLAFPSVTVGVWMFLALVQLDVDKFLSVLISTGTCAVLILVSYFAIANIPSINSATTNSQSNEGKDV</sequence>
<keyword evidence="1" id="KW-0812">Transmembrane</keyword>
<protein>
    <submittedName>
        <fullName evidence="2">Uncharacterized protein</fullName>
    </submittedName>
</protein>
<accession>A0A4U7N737</accession>
<evidence type="ECO:0000256" key="1">
    <source>
        <dbReference type="SAM" id="Phobius"/>
    </source>
</evidence>
<feature type="transmembrane region" description="Helical" evidence="1">
    <location>
        <begin position="159"/>
        <end position="180"/>
    </location>
</feature>
<name>A0A4U7N737_9RHOB</name>
<dbReference type="AlphaFoldDB" id="A0A4U7N737"/>
<evidence type="ECO:0000313" key="2">
    <source>
        <dbReference type="EMBL" id="TKZ21735.1"/>
    </source>
</evidence>
<feature type="transmembrane region" description="Helical" evidence="1">
    <location>
        <begin position="82"/>
        <end position="110"/>
    </location>
</feature>
<feature type="transmembrane region" description="Helical" evidence="1">
    <location>
        <begin position="130"/>
        <end position="152"/>
    </location>
</feature>
<keyword evidence="1" id="KW-1133">Transmembrane helix</keyword>
<organism evidence="2 3">
    <name type="scientific">Shimia litoralis</name>
    <dbReference type="NCBI Taxonomy" id="420403"/>
    <lineage>
        <taxon>Bacteria</taxon>
        <taxon>Pseudomonadati</taxon>
        <taxon>Pseudomonadota</taxon>
        <taxon>Alphaproteobacteria</taxon>
        <taxon>Rhodobacterales</taxon>
        <taxon>Roseobacteraceae</taxon>
    </lineage>
</organism>
<proteinExistence type="predicted"/>
<gene>
    <name evidence="2" type="ORF">FAP39_03805</name>
</gene>
<dbReference type="OrthoDB" id="7871868at2"/>
<dbReference type="Proteomes" id="UP000306575">
    <property type="component" value="Unassembled WGS sequence"/>
</dbReference>
<keyword evidence="3" id="KW-1185">Reference proteome</keyword>
<dbReference type="EMBL" id="SULI01000003">
    <property type="protein sequence ID" value="TKZ21735.1"/>
    <property type="molecule type" value="Genomic_DNA"/>
</dbReference>
<dbReference type="RefSeq" id="WP_138015058.1">
    <property type="nucleotide sequence ID" value="NZ_SULI01000003.1"/>
</dbReference>
<feature type="transmembrane region" description="Helical" evidence="1">
    <location>
        <begin position="28"/>
        <end position="46"/>
    </location>
</feature>